<comment type="caution">
    <text evidence="3">The sequence shown here is derived from an EMBL/GenBank/DDBJ whole genome shotgun (WGS) entry which is preliminary data.</text>
</comment>
<dbReference type="GO" id="GO:0090313">
    <property type="term" value="P:regulation of protein targeting to membrane"/>
    <property type="evidence" value="ECO:0007669"/>
    <property type="project" value="TreeGrafter"/>
</dbReference>
<evidence type="ECO:0000313" key="4">
    <source>
        <dbReference type="Proteomes" id="UP000807825"/>
    </source>
</evidence>
<evidence type="ECO:0000256" key="1">
    <source>
        <dbReference type="SAM" id="Phobius"/>
    </source>
</evidence>
<dbReference type="InterPro" id="IPR052894">
    <property type="entry name" value="AsmA-related"/>
</dbReference>
<dbReference type="GO" id="GO:0005886">
    <property type="term" value="C:plasma membrane"/>
    <property type="evidence" value="ECO:0007669"/>
    <property type="project" value="TreeGrafter"/>
</dbReference>
<accession>A0A9D6Z5M3</accession>
<name>A0A9D6Z5M3_9BACT</name>
<organism evidence="3 4">
    <name type="scientific">Desulfomonile tiedjei</name>
    <dbReference type="NCBI Taxonomy" id="2358"/>
    <lineage>
        <taxon>Bacteria</taxon>
        <taxon>Pseudomonadati</taxon>
        <taxon>Thermodesulfobacteriota</taxon>
        <taxon>Desulfomonilia</taxon>
        <taxon>Desulfomonilales</taxon>
        <taxon>Desulfomonilaceae</taxon>
        <taxon>Desulfomonile</taxon>
    </lineage>
</organism>
<reference evidence="3" key="1">
    <citation type="submission" date="2020-07" db="EMBL/GenBank/DDBJ databases">
        <title>Huge and variable diversity of episymbiotic CPR bacteria and DPANN archaea in groundwater ecosystems.</title>
        <authorList>
            <person name="He C.Y."/>
            <person name="Keren R."/>
            <person name="Whittaker M."/>
            <person name="Farag I.F."/>
            <person name="Doudna J."/>
            <person name="Cate J.H.D."/>
            <person name="Banfield J.F."/>
        </authorList>
    </citation>
    <scope>NUCLEOTIDE SEQUENCE</scope>
    <source>
        <strain evidence="3">NC_groundwater_1664_Pr3_B-0.1um_52_9</strain>
    </source>
</reference>
<proteinExistence type="predicted"/>
<feature type="domain" description="YhdP central" evidence="2">
    <location>
        <begin position="263"/>
        <end position="643"/>
    </location>
</feature>
<dbReference type="Proteomes" id="UP000807825">
    <property type="component" value="Unassembled WGS sequence"/>
</dbReference>
<keyword evidence="1" id="KW-0812">Transmembrane</keyword>
<feature type="transmembrane region" description="Helical" evidence="1">
    <location>
        <begin position="20"/>
        <end position="44"/>
    </location>
</feature>
<gene>
    <name evidence="3" type="ORF">HY912_22470</name>
</gene>
<dbReference type="EMBL" id="JACRDE010000586">
    <property type="protein sequence ID" value="MBI5252269.1"/>
    <property type="molecule type" value="Genomic_DNA"/>
</dbReference>
<dbReference type="Pfam" id="PF13116">
    <property type="entry name" value="YhdP"/>
    <property type="match status" value="1"/>
</dbReference>
<evidence type="ECO:0000313" key="3">
    <source>
        <dbReference type="EMBL" id="MBI5252269.1"/>
    </source>
</evidence>
<dbReference type="InterPro" id="IPR025263">
    <property type="entry name" value="YhdP_central"/>
</dbReference>
<evidence type="ECO:0000259" key="2">
    <source>
        <dbReference type="Pfam" id="PF13116"/>
    </source>
</evidence>
<dbReference type="PANTHER" id="PTHR30441">
    <property type="entry name" value="DUF748 DOMAIN-CONTAINING PROTEIN"/>
    <property type="match status" value="1"/>
</dbReference>
<protein>
    <recommendedName>
        <fullName evidence="2">YhdP central domain-containing protein</fullName>
    </recommendedName>
</protein>
<keyword evidence="1" id="KW-0472">Membrane</keyword>
<dbReference type="AlphaFoldDB" id="A0A9D6Z5M3"/>
<keyword evidence="1" id="KW-1133">Transmembrane helix</keyword>
<sequence>MENRNQTTASRSKRPGRVALVLTLLFAFVLVLVGGAFLFVRFGLEGKQVVSMIAGGIESSTGKKVSFASADLEWLSLDSARITVSDLEVRDNPGLKQVLSVPKIELRVTLMPILAGTLHFDYITITSPLIVVPRPSIFHPPEKMAPPPAPKVYPVVKRLEIHGGRIVFGESIEEAETSKTFFSEIQLIADDLAPRGAKDFQLSGKAVSYNKTGMFSIKGKVDATPVLDREWRGRVDAKITDLPVSVILGLIADLHIEIPVSEGLVNASVELDGSAEQFAANGELTLSNAILLPGKLFANPAPVTKASARFTARRDGELLTVDVPDLTIPGMSFGVEIKISELSSQQPGVSVSVKKADLDLQKLFPFIPQKLLKDEDRERLIEAGLSGHLMIIGGAWAGKLSDLYNLQGAGSALLLDAYADRISGFIPGFGLPVTDATGRIRISNDEILFKGISLTLGSSPIVLNGFIGDLSGSARADLFVSMNAQAQDLKPILEFRPVAANISPWLSKISDFHGGLSITLDIKGSLKNPNLKGRLDLDEFQCRVVGLPLPLRKVSGSLRFRGTGVSFSSIKGTIGDSPAEIGGSFSPDGMNIAGDLKLLPSDIRKLGFLPGDWTISGTIPAHLSLKGNNAATNFSVGIDLKSNSLVIGKYLRKNTGTLFTVEASGTASPDGV</sequence>
<dbReference type="PANTHER" id="PTHR30441:SF4">
    <property type="entry name" value="PROTEIN ASMA"/>
    <property type="match status" value="1"/>
</dbReference>
<feature type="non-terminal residue" evidence="3">
    <location>
        <position position="672"/>
    </location>
</feature>